<feature type="compositionally biased region" description="Polar residues" evidence="1">
    <location>
        <begin position="238"/>
        <end position="259"/>
    </location>
</feature>
<feature type="domain" description="Bacteriophage T5 Orf172 DNA-binding" evidence="2">
    <location>
        <begin position="389"/>
        <end position="515"/>
    </location>
</feature>
<dbReference type="Pfam" id="PF10544">
    <property type="entry name" value="T5orf172"/>
    <property type="match status" value="1"/>
</dbReference>
<gene>
    <name evidence="3" type="ORF">K504DRAFT_457492</name>
</gene>
<feature type="region of interest" description="Disordered" evidence="1">
    <location>
        <begin position="336"/>
        <end position="389"/>
    </location>
</feature>
<proteinExistence type="predicted"/>
<evidence type="ECO:0000259" key="2">
    <source>
        <dbReference type="SMART" id="SM00974"/>
    </source>
</evidence>
<dbReference type="EMBL" id="MU005764">
    <property type="protein sequence ID" value="KAF2715321.1"/>
    <property type="molecule type" value="Genomic_DNA"/>
</dbReference>
<feature type="compositionally biased region" description="Low complexity" evidence="1">
    <location>
        <begin position="336"/>
        <end position="346"/>
    </location>
</feature>
<feature type="region of interest" description="Disordered" evidence="1">
    <location>
        <begin position="121"/>
        <end position="164"/>
    </location>
</feature>
<dbReference type="InterPro" id="IPR053006">
    <property type="entry name" value="Meiosis_regulatory"/>
</dbReference>
<evidence type="ECO:0000256" key="1">
    <source>
        <dbReference type="SAM" id="MobiDB-lite"/>
    </source>
</evidence>
<organism evidence="3 4">
    <name type="scientific">Pleomassaria siparia CBS 279.74</name>
    <dbReference type="NCBI Taxonomy" id="1314801"/>
    <lineage>
        <taxon>Eukaryota</taxon>
        <taxon>Fungi</taxon>
        <taxon>Dikarya</taxon>
        <taxon>Ascomycota</taxon>
        <taxon>Pezizomycotina</taxon>
        <taxon>Dothideomycetes</taxon>
        <taxon>Pleosporomycetidae</taxon>
        <taxon>Pleosporales</taxon>
        <taxon>Pleomassariaceae</taxon>
        <taxon>Pleomassaria</taxon>
    </lineage>
</organism>
<feature type="region of interest" description="Disordered" evidence="1">
    <location>
        <begin position="201"/>
        <end position="288"/>
    </location>
</feature>
<evidence type="ECO:0000313" key="4">
    <source>
        <dbReference type="Proteomes" id="UP000799428"/>
    </source>
</evidence>
<protein>
    <submittedName>
        <fullName evidence="3">DUF1766-domain-containing protein</fullName>
    </submittedName>
</protein>
<feature type="compositionally biased region" description="Polar residues" evidence="1">
    <location>
        <begin position="373"/>
        <end position="386"/>
    </location>
</feature>
<dbReference type="PANTHER" id="PTHR28094:SF2">
    <property type="entry name" value="BACTERIOPHAGE T5 ORF172 DNA-BINDING DOMAIN-CONTAINING PROTEIN"/>
    <property type="match status" value="1"/>
</dbReference>
<dbReference type="InterPro" id="IPR018306">
    <property type="entry name" value="Phage_T5_Orf172_DNA-bd"/>
</dbReference>
<keyword evidence="4" id="KW-1185">Reference proteome</keyword>
<evidence type="ECO:0000313" key="3">
    <source>
        <dbReference type="EMBL" id="KAF2715321.1"/>
    </source>
</evidence>
<dbReference type="SMART" id="SM00974">
    <property type="entry name" value="T5orf172"/>
    <property type="match status" value="1"/>
</dbReference>
<dbReference type="PANTHER" id="PTHR28094">
    <property type="entry name" value="MEIOTICALLY UP-REGULATED GENE 113 PROTEIN"/>
    <property type="match status" value="1"/>
</dbReference>
<feature type="compositionally biased region" description="Low complexity" evidence="1">
    <location>
        <begin position="430"/>
        <end position="439"/>
    </location>
</feature>
<feature type="compositionally biased region" description="Basic and acidic residues" evidence="1">
    <location>
        <begin position="457"/>
        <end position="467"/>
    </location>
</feature>
<dbReference type="AlphaFoldDB" id="A0A6G1KSF5"/>
<feature type="compositionally biased region" description="Polar residues" evidence="1">
    <location>
        <begin position="10"/>
        <end position="22"/>
    </location>
</feature>
<feature type="region of interest" description="Disordered" evidence="1">
    <location>
        <begin position="430"/>
        <end position="467"/>
    </location>
</feature>
<name>A0A6G1KSF5_9PLEO</name>
<feature type="compositionally biased region" description="Polar residues" evidence="1">
    <location>
        <begin position="443"/>
        <end position="453"/>
    </location>
</feature>
<dbReference type="OrthoDB" id="2417614at2759"/>
<sequence>MAFTGLTPESLLSRSDSKSPANTCKGITKNGTPCRRAIDTDKTSKKHGVLAVVSVASDSDSEDGDIGAAAFFCWQHKDQAEQLAAANASAPKGYDTQLYSLKERSSIDTLVARLGILDVDEPAQPSRESRRKSSRPEDGVGSRPNRRVNRPPTWGDKVHGPLMSVPSDLMAEKNRLNQSPGRPAPQKKSGFWAMCCAGSADDDHTEGVRHKRRTQDQPPPTTSPYKLESSPQAPARVHQNQSARPNDTSQGQVSTSRPVSSLPGRKPLGEMSTRPINKISPVQPESTTPLSYIPKNLTPQLTSSLLAELSKPISPSDDEGYIYIFWLTPEVLGPAPSSAASTLLAPPSRPEQGRRTSDVLRQYSVKTPRQPRPNIQQAKTGESNMDSNEKNTILLKIGRASNVHRRMVEWTRQCGYSLSLVRFYPYVSTTPSPSPNVTPHASPANSRQPSYQNKPADPVRRASEGVRKVPHAHRVERLIHIELSEQRVVKKCEACGKDHREWFEVEATREGVKAIDEVVKRWVSWAEKTNNID</sequence>
<feature type="region of interest" description="Disordered" evidence="1">
    <location>
        <begin position="1"/>
        <end position="28"/>
    </location>
</feature>
<accession>A0A6G1KSF5</accession>
<dbReference type="Proteomes" id="UP000799428">
    <property type="component" value="Unassembled WGS sequence"/>
</dbReference>
<reference evidence="3" key="1">
    <citation type="journal article" date="2020" name="Stud. Mycol.">
        <title>101 Dothideomycetes genomes: a test case for predicting lifestyles and emergence of pathogens.</title>
        <authorList>
            <person name="Haridas S."/>
            <person name="Albert R."/>
            <person name="Binder M."/>
            <person name="Bloem J."/>
            <person name="Labutti K."/>
            <person name="Salamov A."/>
            <person name="Andreopoulos B."/>
            <person name="Baker S."/>
            <person name="Barry K."/>
            <person name="Bills G."/>
            <person name="Bluhm B."/>
            <person name="Cannon C."/>
            <person name="Castanera R."/>
            <person name="Culley D."/>
            <person name="Daum C."/>
            <person name="Ezra D."/>
            <person name="Gonzalez J."/>
            <person name="Henrissat B."/>
            <person name="Kuo A."/>
            <person name="Liang C."/>
            <person name="Lipzen A."/>
            <person name="Lutzoni F."/>
            <person name="Magnuson J."/>
            <person name="Mondo S."/>
            <person name="Nolan M."/>
            <person name="Ohm R."/>
            <person name="Pangilinan J."/>
            <person name="Park H.-J."/>
            <person name="Ramirez L."/>
            <person name="Alfaro M."/>
            <person name="Sun H."/>
            <person name="Tritt A."/>
            <person name="Yoshinaga Y."/>
            <person name="Zwiers L.-H."/>
            <person name="Turgeon B."/>
            <person name="Goodwin S."/>
            <person name="Spatafora J."/>
            <person name="Crous P."/>
            <person name="Grigoriev I."/>
        </authorList>
    </citation>
    <scope>NUCLEOTIDE SEQUENCE</scope>
    <source>
        <strain evidence="3">CBS 279.74</strain>
    </source>
</reference>